<organism evidence="1 2">
    <name type="scientific">Cajanus cajan</name>
    <name type="common">Pigeon pea</name>
    <name type="synonym">Cajanus indicus</name>
    <dbReference type="NCBI Taxonomy" id="3821"/>
    <lineage>
        <taxon>Eukaryota</taxon>
        <taxon>Viridiplantae</taxon>
        <taxon>Streptophyta</taxon>
        <taxon>Embryophyta</taxon>
        <taxon>Tracheophyta</taxon>
        <taxon>Spermatophyta</taxon>
        <taxon>Magnoliopsida</taxon>
        <taxon>eudicotyledons</taxon>
        <taxon>Gunneridae</taxon>
        <taxon>Pentapetalae</taxon>
        <taxon>rosids</taxon>
        <taxon>fabids</taxon>
        <taxon>Fabales</taxon>
        <taxon>Fabaceae</taxon>
        <taxon>Papilionoideae</taxon>
        <taxon>50 kb inversion clade</taxon>
        <taxon>NPAAA clade</taxon>
        <taxon>indigoferoid/millettioid clade</taxon>
        <taxon>Phaseoleae</taxon>
        <taxon>Cajanus</taxon>
    </lineage>
</organism>
<dbReference type="AlphaFoldDB" id="A0A151SWD6"/>
<protein>
    <submittedName>
        <fullName evidence="1">Transposon TX1 uncharacterized</fullName>
    </submittedName>
</protein>
<sequence>MLELETAQSYEASFWQQKARIQWLTDSDRNTKFFYRKFRLRSAINNISYIKKGTLLLENPEDIKNHIVDHFQSIFSKSELVQDCKNFLRTIPNTISPSDNLQLTRLPSLEEVKSGVFDLSPNSSPGPHGFPGSFFQNFWDIICLDVHKAVLEFFQHGSMSPNYNSSHIVLIPKEPGPDEIGNFRPIALSNFK</sequence>
<dbReference type="OMA" id="GECTIRY"/>
<accession>A0A151SWD6</accession>
<reference evidence="1 2" key="1">
    <citation type="journal article" date="2012" name="Nat. Biotechnol.">
        <title>Draft genome sequence of pigeonpea (Cajanus cajan), an orphan legume crop of resource-poor farmers.</title>
        <authorList>
            <person name="Varshney R.K."/>
            <person name="Chen W."/>
            <person name="Li Y."/>
            <person name="Bharti A.K."/>
            <person name="Saxena R.K."/>
            <person name="Schlueter J.A."/>
            <person name="Donoghue M.T."/>
            <person name="Azam S."/>
            <person name="Fan G."/>
            <person name="Whaley A.M."/>
            <person name="Farmer A.D."/>
            <person name="Sheridan J."/>
            <person name="Iwata A."/>
            <person name="Tuteja R."/>
            <person name="Penmetsa R.V."/>
            <person name="Wu W."/>
            <person name="Upadhyaya H.D."/>
            <person name="Yang S.P."/>
            <person name="Shah T."/>
            <person name="Saxena K.B."/>
            <person name="Michael T."/>
            <person name="McCombie W.R."/>
            <person name="Yang B."/>
            <person name="Zhang G."/>
            <person name="Yang H."/>
            <person name="Wang J."/>
            <person name="Spillane C."/>
            <person name="Cook D.R."/>
            <person name="May G.D."/>
            <person name="Xu X."/>
            <person name="Jackson S.A."/>
        </authorList>
    </citation>
    <scope>NUCLEOTIDE SEQUENCE [LARGE SCALE GENOMIC DNA]</scope>
    <source>
        <strain evidence="2">cv. Asha</strain>
    </source>
</reference>
<proteinExistence type="predicted"/>
<dbReference type="Gramene" id="C.cajan_14109.t">
    <property type="protein sequence ID" value="C.cajan_14109.t.cds1"/>
    <property type="gene ID" value="C.cajan_14109"/>
</dbReference>
<dbReference type="PANTHER" id="PTHR46890:SF28">
    <property type="entry name" value="REVERSE TRANSCRIPTASE DOMAIN-CONTAINING PROTEIN"/>
    <property type="match status" value="1"/>
</dbReference>
<keyword evidence="2" id="KW-1185">Reference proteome</keyword>
<dbReference type="InterPro" id="IPR052343">
    <property type="entry name" value="Retrotransposon-Effector_Assoc"/>
</dbReference>
<dbReference type="STRING" id="3821.A0A151SWD6"/>
<dbReference type="PANTHER" id="PTHR46890">
    <property type="entry name" value="NON-LTR RETROLELEMENT REVERSE TRANSCRIPTASE-LIKE PROTEIN-RELATED"/>
    <property type="match status" value="1"/>
</dbReference>
<dbReference type="EMBL" id="CM003612">
    <property type="protein sequence ID" value="KYP59105.1"/>
    <property type="molecule type" value="Genomic_DNA"/>
</dbReference>
<dbReference type="Proteomes" id="UP000075243">
    <property type="component" value="Chromosome 10"/>
</dbReference>
<name>A0A151SWD6_CAJCA</name>
<evidence type="ECO:0000313" key="1">
    <source>
        <dbReference type="EMBL" id="KYP59105.1"/>
    </source>
</evidence>
<evidence type="ECO:0000313" key="2">
    <source>
        <dbReference type="Proteomes" id="UP000075243"/>
    </source>
</evidence>
<gene>
    <name evidence="1" type="ORF">KK1_014533</name>
</gene>